<evidence type="ECO:0000256" key="3">
    <source>
        <dbReference type="ARBA" id="ARBA00022525"/>
    </source>
</evidence>
<evidence type="ECO:0000256" key="11">
    <source>
        <dbReference type="SAM" id="SignalP"/>
    </source>
</evidence>
<accession>A0A0V8J230</accession>
<reference evidence="14 15" key="1">
    <citation type="journal article" date="2014" name="Antonie Van Leeuwenhoek">
        <title>Fictibacillus enclensis sp. nov., isolated from marine sediment.</title>
        <authorList>
            <person name="Dastager S.G."/>
            <person name="Mawlankar R."/>
            <person name="Srinivasan K."/>
            <person name="Tang S.K."/>
            <person name="Lee J.C."/>
            <person name="Ramana V.V."/>
            <person name="Shouche Y.S."/>
        </authorList>
    </citation>
    <scope>NUCLEOTIDE SEQUENCE [LARGE SCALE GENOMIC DNA]</scope>
    <source>
        <strain evidence="14 15">NIO-1003</strain>
    </source>
</reference>
<dbReference type="NCBIfam" id="TIGR03296">
    <property type="entry name" value="M6dom_TIGR03296"/>
    <property type="match status" value="1"/>
</dbReference>
<evidence type="ECO:0000256" key="8">
    <source>
        <dbReference type="ARBA" id="ARBA00022833"/>
    </source>
</evidence>
<comment type="subcellular location">
    <subcellularLocation>
        <location evidence="2">Secreted</location>
    </subcellularLocation>
</comment>
<dbReference type="RefSeq" id="WP_061974351.1">
    <property type="nucleotide sequence ID" value="NZ_FMAV01000004.1"/>
</dbReference>
<keyword evidence="15" id="KW-1185">Reference proteome</keyword>
<evidence type="ECO:0000256" key="2">
    <source>
        <dbReference type="ARBA" id="ARBA00004613"/>
    </source>
</evidence>
<comment type="caution">
    <text evidence="14">The sequence shown here is derived from an EMBL/GenBank/DDBJ whole genome shotgun (WGS) entry which is preliminary data.</text>
</comment>
<evidence type="ECO:0000256" key="6">
    <source>
        <dbReference type="ARBA" id="ARBA00022729"/>
    </source>
</evidence>
<feature type="region of interest" description="Disordered" evidence="10">
    <location>
        <begin position="87"/>
        <end position="108"/>
    </location>
</feature>
<dbReference type="PANTHER" id="PTHR13062:SF12">
    <property type="entry name" value="ALPHA-2-MACROGLOBULIN DOMAIN-CONTAINING PROTEIN"/>
    <property type="match status" value="1"/>
</dbReference>
<evidence type="ECO:0000256" key="7">
    <source>
        <dbReference type="ARBA" id="ARBA00022801"/>
    </source>
</evidence>
<dbReference type="InterPro" id="IPR048665">
    <property type="entry name" value="InhA-like_VEG"/>
</dbReference>
<proteinExistence type="predicted"/>
<evidence type="ECO:0000256" key="5">
    <source>
        <dbReference type="ARBA" id="ARBA00022723"/>
    </source>
</evidence>
<evidence type="ECO:0000256" key="9">
    <source>
        <dbReference type="ARBA" id="ARBA00023049"/>
    </source>
</evidence>
<dbReference type="EMBL" id="LNQN01000006">
    <property type="protein sequence ID" value="KSU80904.1"/>
    <property type="molecule type" value="Genomic_DNA"/>
</dbReference>
<evidence type="ECO:0000256" key="1">
    <source>
        <dbReference type="ARBA" id="ARBA00001947"/>
    </source>
</evidence>
<dbReference type="GO" id="GO:0008237">
    <property type="term" value="F:metallopeptidase activity"/>
    <property type="evidence" value="ECO:0007669"/>
    <property type="project" value="UniProtKB-KW"/>
</dbReference>
<dbReference type="InterPro" id="IPR012300">
    <property type="entry name" value="Pept_M6_InhA"/>
</dbReference>
<feature type="chain" id="PRO_5006893707" evidence="11">
    <location>
        <begin position="29"/>
        <end position="807"/>
    </location>
</feature>
<keyword evidence="4" id="KW-0645">Protease</keyword>
<feature type="region of interest" description="Disordered" evidence="10">
    <location>
        <begin position="127"/>
        <end position="147"/>
    </location>
</feature>
<dbReference type="SUPFAM" id="SSF55486">
    <property type="entry name" value="Metalloproteases ('zincins'), catalytic domain"/>
    <property type="match status" value="1"/>
</dbReference>
<feature type="region of interest" description="Disordered" evidence="10">
    <location>
        <begin position="240"/>
        <end position="261"/>
    </location>
</feature>
<dbReference type="Proteomes" id="UP000054099">
    <property type="component" value="Unassembled WGS sequence"/>
</dbReference>
<evidence type="ECO:0000256" key="4">
    <source>
        <dbReference type="ARBA" id="ARBA00022670"/>
    </source>
</evidence>
<keyword evidence="5" id="KW-0479">Metal-binding</keyword>
<evidence type="ECO:0000313" key="14">
    <source>
        <dbReference type="EMBL" id="KSU80904.1"/>
    </source>
</evidence>
<keyword evidence="9" id="KW-0482">Metalloprotease</keyword>
<keyword evidence="3" id="KW-0964">Secreted</keyword>
<evidence type="ECO:0000313" key="15">
    <source>
        <dbReference type="Proteomes" id="UP000054099"/>
    </source>
</evidence>
<dbReference type="InterPro" id="IPR008757">
    <property type="entry name" value="Peptidase_M6-like_domain"/>
</dbReference>
<sequence>MGNWSKKLGSSLLIGGLSLGLLSPSAFASDVQLSKGKTSEFAPIDMNVVDQDRLAKALKDRGLIAKNASKAATAKAVQKYIERKNEKTGGTENIAASSSSSKKSFDQKTKAFLNKQKEQLSKKLNNSHAKLQKGGSSDGFVKVKPAKGKKYNGPVRKDKVLVLLAEYSDFKHNNIEQEPGYMWSDDFNQQHYQQMLFGDKPFKLFDGSKVETFKQYYEEQSGGSYTVEGTVSPWLTVPGKAADYGDDSPKGGNDNQAPLGPRDFIKDSLNAAVKAGINLKDYDNLDIYDLDGDGNINEPDGLVDHLMVIHAGVGQEAGGGALGDNAIWSHRWTIGNAPYKIPGTSTDVPYWGGQMAAFDYTVEPEDGAVGVFAHEFGHDLGLPDEYDTQYTDDGEPVASWSIMSGGSWNGEIAGTTPTSFSPQNKDFFQKTIGGNWANIQEVDYKDINKLGLLTTIDQSVTKSKNPGIVKVNLPDKKVQGLKPAFGQKYYYSDKGDDLNTTMTTPEFDLTNAKSATFDFKANYEVEYDYDYMTVKAVTNDGKEELIDVIGDEDTTGNGADSSKGEWVDKSYDLSGFAGKKVKLVFNYVTDGGLALNGFAMDNLSLTVDGNVVFTDDAEGTPKLTFAGGAKATDGIDFKKNNYYLEWRNYAGADKALEFARGVKYNTGMMVWYADDSYSDNWTGPHPGYGFLGVVDSHPKAIVGTLNGKPTIENSTRYQVADAAFSFDKAPSWYINSPSRGIFDYKGQKGVRTFDDSRQYIDWTDYNGAEEDGVIADAGRILPNLGLQFHVLGEASDNSAGTIWIRKR</sequence>
<dbReference type="GO" id="GO:0006508">
    <property type="term" value="P:proteolysis"/>
    <property type="evidence" value="ECO:0007669"/>
    <property type="project" value="UniProtKB-KW"/>
</dbReference>
<dbReference type="Pfam" id="PF05547">
    <property type="entry name" value="Peptidase_M6"/>
    <property type="match status" value="1"/>
</dbReference>
<keyword evidence="7" id="KW-0378">Hydrolase</keyword>
<dbReference type="AlphaFoldDB" id="A0A0V8J230"/>
<gene>
    <name evidence="14" type="ORF">AS030_18280</name>
</gene>
<evidence type="ECO:0000256" key="10">
    <source>
        <dbReference type="SAM" id="MobiDB-lite"/>
    </source>
</evidence>
<keyword evidence="6 11" id="KW-0732">Signal</keyword>
<evidence type="ECO:0000259" key="12">
    <source>
        <dbReference type="Pfam" id="PF05547"/>
    </source>
</evidence>
<dbReference type="PIRSF" id="PIRSF007519">
    <property type="entry name" value="Protease_InhA"/>
    <property type="match status" value="1"/>
</dbReference>
<keyword evidence="8" id="KW-0862">Zinc</keyword>
<feature type="domain" description="Peptidase M6-like" evidence="12">
    <location>
        <begin position="150"/>
        <end position="437"/>
    </location>
</feature>
<dbReference type="Gene3D" id="2.60.120.200">
    <property type="match status" value="1"/>
</dbReference>
<dbReference type="GO" id="GO:0005576">
    <property type="term" value="C:extracellular region"/>
    <property type="evidence" value="ECO:0007669"/>
    <property type="project" value="UniProtKB-SubCell"/>
</dbReference>
<evidence type="ECO:0000259" key="13">
    <source>
        <dbReference type="Pfam" id="PF20774"/>
    </source>
</evidence>
<comment type="cofactor">
    <cofactor evidence="1">
        <name>Zn(2+)</name>
        <dbReference type="ChEBI" id="CHEBI:29105"/>
    </cofactor>
</comment>
<dbReference type="Pfam" id="PF20773">
    <property type="entry name" value="InhA-like_MAM"/>
    <property type="match status" value="1"/>
</dbReference>
<dbReference type="PANTHER" id="PTHR13062">
    <property type="entry name" value="COLLAGENASE"/>
    <property type="match status" value="1"/>
</dbReference>
<dbReference type="Pfam" id="PF20774">
    <property type="entry name" value="InhA-like_VEG"/>
    <property type="match status" value="1"/>
</dbReference>
<dbReference type="NCBIfam" id="NF038128">
    <property type="entry name" value="choice_anch_J"/>
    <property type="match status" value="1"/>
</dbReference>
<feature type="signal peptide" evidence="11">
    <location>
        <begin position="1"/>
        <end position="28"/>
    </location>
</feature>
<protein>
    <submittedName>
        <fullName evidence="14">Peptidase M6</fullName>
    </submittedName>
</protein>
<dbReference type="GO" id="GO:0046872">
    <property type="term" value="F:metal ion binding"/>
    <property type="evidence" value="ECO:0007669"/>
    <property type="project" value="UniProtKB-KW"/>
</dbReference>
<feature type="domain" description="Immune inhibitor A-like metallopeptidase VEG" evidence="13">
    <location>
        <begin position="639"/>
        <end position="802"/>
    </location>
</feature>
<organism evidence="14 15">
    <name type="scientific">Fictibacillus enclensis</name>
    <dbReference type="NCBI Taxonomy" id="1017270"/>
    <lineage>
        <taxon>Bacteria</taxon>
        <taxon>Bacillati</taxon>
        <taxon>Bacillota</taxon>
        <taxon>Bacilli</taxon>
        <taxon>Bacillales</taxon>
        <taxon>Fictibacillaceae</taxon>
        <taxon>Fictibacillus</taxon>
    </lineage>
</organism>
<name>A0A0V8J230_9BACL</name>